<keyword evidence="1 3" id="KW-0238">DNA-binding</keyword>
<dbReference type="InterPro" id="IPR050090">
    <property type="entry name" value="Tyrosine_recombinase_XerCD"/>
</dbReference>
<organism evidence="6 7">
    <name type="scientific">Alkalihalobacillus alcalophilus ATCC 27647 = CGMCC 1.3604</name>
    <dbReference type="NCBI Taxonomy" id="1218173"/>
    <lineage>
        <taxon>Bacteria</taxon>
        <taxon>Bacillati</taxon>
        <taxon>Bacillota</taxon>
        <taxon>Bacilli</taxon>
        <taxon>Bacillales</taxon>
        <taxon>Bacillaceae</taxon>
        <taxon>Alkalihalobacillus</taxon>
    </lineage>
</organism>
<evidence type="ECO:0000259" key="4">
    <source>
        <dbReference type="PROSITE" id="PS51898"/>
    </source>
</evidence>
<evidence type="ECO:0000256" key="1">
    <source>
        <dbReference type="ARBA" id="ARBA00023125"/>
    </source>
</evidence>
<accession>A0A094YWQ9</accession>
<evidence type="ECO:0000256" key="3">
    <source>
        <dbReference type="PROSITE-ProRule" id="PRU01248"/>
    </source>
</evidence>
<reference evidence="6 7" key="1">
    <citation type="journal article" date="2014" name="Genome Announc.">
        <title>Draft Genome Sequence of Bacillus alcalophilus AV1934, a Classic Alkaliphile Isolated from Human Feces in 1934.</title>
        <authorList>
            <person name="Attie O."/>
            <person name="Jayaprakash A."/>
            <person name="Shah H."/>
            <person name="Paulsen I.T."/>
            <person name="Morino M."/>
            <person name="Takahashi Y."/>
            <person name="Narumi I."/>
            <person name="Sachidanandam R."/>
            <person name="Satoh K."/>
            <person name="Ito M."/>
            <person name="Krulwich T.A."/>
        </authorList>
    </citation>
    <scope>NUCLEOTIDE SEQUENCE [LARGE SCALE GENOMIC DNA]</scope>
    <source>
        <strain evidence="6 7">AV1934</strain>
    </source>
</reference>
<dbReference type="SUPFAM" id="SSF56349">
    <property type="entry name" value="DNA breaking-rejoining enzymes"/>
    <property type="match status" value="1"/>
</dbReference>
<proteinExistence type="predicted"/>
<dbReference type="eggNOG" id="COG4974">
    <property type="taxonomic scope" value="Bacteria"/>
</dbReference>
<dbReference type="InterPro" id="IPR013762">
    <property type="entry name" value="Integrase-like_cat_sf"/>
</dbReference>
<feature type="domain" description="Core-binding (CB)" evidence="5">
    <location>
        <begin position="27"/>
        <end position="125"/>
    </location>
</feature>
<dbReference type="InterPro" id="IPR011010">
    <property type="entry name" value="DNA_brk_join_enz"/>
</dbReference>
<gene>
    <name evidence="6" type="ORF">BALCAV_0207325</name>
</gene>
<dbReference type="InterPro" id="IPR002104">
    <property type="entry name" value="Integrase_catalytic"/>
</dbReference>
<dbReference type="PROSITE" id="PS51898">
    <property type="entry name" value="TYR_RECOMBINASE"/>
    <property type="match status" value="1"/>
</dbReference>
<dbReference type="GO" id="GO:0015074">
    <property type="term" value="P:DNA integration"/>
    <property type="evidence" value="ECO:0007669"/>
    <property type="project" value="InterPro"/>
</dbReference>
<name>A0A094YWQ9_ALKAL</name>
<keyword evidence="2" id="KW-0233">DNA recombination</keyword>
<dbReference type="InterPro" id="IPR044068">
    <property type="entry name" value="CB"/>
</dbReference>
<dbReference type="PROSITE" id="PS51900">
    <property type="entry name" value="CB"/>
    <property type="match status" value="1"/>
</dbReference>
<feature type="domain" description="Tyr recombinase" evidence="4">
    <location>
        <begin position="174"/>
        <end position="363"/>
    </location>
</feature>
<dbReference type="AlphaFoldDB" id="A0A094YWQ9"/>
<dbReference type="STRING" id="1218173.BALCAV_0207325"/>
<dbReference type="Gene3D" id="1.10.150.130">
    <property type="match status" value="1"/>
</dbReference>
<evidence type="ECO:0000313" key="7">
    <source>
        <dbReference type="Proteomes" id="UP000002754"/>
    </source>
</evidence>
<keyword evidence="7" id="KW-1185">Reference proteome</keyword>
<dbReference type="Pfam" id="PF00589">
    <property type="entry name" value="Phage_integrase"/>
    <property type="match status" value="1"/>
</dbReference>
<protein>
    <submittedName>
        <fullName evidence="6">Transposase</fullName>
    </submittedName>
</protein>
<dbReference type="OrthoDB" id="9803188at2"/>
<comment type="caution">
    <text evidence="6">The sequence shown here is derived from an EMBL/GenBank/DDBJ whole genome shotgun (WGS) entry which is preliminary data.</text>
</comment>
<dbReference type="GO" id="GO:0006310">
    <property type="term" value="P:DNA recombination"/>
    <property type="evidence" value="ECO:0007669"/>
    <property type="project" value="UniProtKB-KW"/>
</dbReference>
<evidence type="ECO:0000313" key="6">
    <source>
        <dbReference type="EMBL" id="KGA97962.1"/>
    </source>
</evidence>
<evidence type="ECO:0000259" key="5">
    <source>
        <dbReference type="PROSITE" id="PS51900"/>
    </source>
</evidence>
<sequence length="380" mass="44766">MGVILMKVITLLTKEGKARYMLLDHNNEPVQPVLHYLKFKDNSGASRNTLRSFSYHLKLFFEFLEQINKDYRDIGIDEMADFIRWLQNPHQDVKVSPIFPKQPIRKAKTVNIIINTVLGFYDYLMRHEDYSIQLTERLKKQVPGSRKGFKSFLHHINKNKSFTSHILKLKVPKQQPKTLSKDQIALIMNACVNMRDLFLIQLLWESSMRIGEALTLWLEDFEVDARKIHIRDRGELSNLAEIKTVCSPRSIDVSEDLINMYFDYIAQFHTDEVDTNHVFIKLTGENKGQPLEYTDVVALVQRLRKKTGIYFTPHMLRHTSLTELRKAGWRDEHLMNRAGHAHIQTTMQMYIHPSDEDIRKDWENAQDRMKINKENKENNE</sequence>
<dbReference type="GO" id="GO:0003677">
    <property type="term" value="F:DNA binding"/>
    <property type="evidence" value="ECO:0007669"/>
    <property type="project" value="UniProtKB-UniRule"/>
</dbReference>
<dbReference type="Gene3D" id="1.10.443.10">
    <property type="entry name" value="Intergrase catalytic core"/>
    <property type="match status" value="1"/>
</dbReference>
<evidence type="ECO:0000256" key="2">
    <source>
        <dbReference type="ARBA" id="ARBA00023172"/>
    </source>
</evidence>
<dbReference type="EMBL" id="ALPT02000018">
    <property type="protein sequence ID" value="KGA97962.1"/>
    <property type="molecule type" value="Genomic_DNA"/>
</dbReference>
<dbReference type="InterPro" id="IPR010998">
    <property type="entry name" value="Integrase_recombinase_N"/>
</dbReference>
<dbReference type="PANTHER" id="PTHR30349">
    <property type="entry name" value="PHAGE INTEGRASE-RELATED"/>
    <property type="match status" value="1"/>
</dbReference>
<dbReference type="Proteomes" id="UP000002754">
    <property type="component" value="Unassembled WGS sequence"/>
</dbReference>